<dbReference type="Proteomes" id="UP000887574">
    <property type="component" value="Unplaced"/>
</dbReference>
<feature type="region of interest" description="Disordered" evidence="1">
    <location>
        <begin position="1"/>
        <end position="79"/>
    </location>
</feature>
<feature type="compositionally biased region" description="Basic and acidic residues" evidence="1">
    <location>
        <begin position="31"/>
        <end position="40"/>
    </location>
</feature>
<evidence type="ECO:0000313" key="3">
    <source>
        <dbReference type="WBParaSite" id="jg5226"/>
    </source>
</evidence>
<reference evidence="3" key="1">
    <citation type="submission" date="2022-11" db="UniProtKB">
        <authorList>
            <consortium name="WormBaseParasite"/>
        </authorList>
    </citation>
    <scope>IDENTIFICATION</scope>
</reference>
<sequence>MEEVVSIQQAAKLSENGADAQPSDVVGNASEVEHKVEEKTQQMNSKVMIRSITPPPAKLPRESDLPTNPQDCLPPWETAYGWPSTGQSVGLHVFPRKTACRWPFADESARLTKWSGNQPGRGNQREFWQSGHLPVRHRTLTTNPAQSSATQHFLTSAYPYLRESVSTDPCDSELDIQPRWIMERK</sequence>
<dbReference type="WBParaSite" id="jg5226">
    <property type="protein sequence ID" value="jg5226"/>
    <property type="gene ID" value="jg5226"/>
</dbReference>
<keyword evidence="2" id="KW-1185">Reference proteome</keyword>
<dbReference type="AlphaFoldDB" id="A0A915EF55"/>
<proteinExistence type="predicted"/>
<evidence type="ECO:0000313" key="2">
    <source>
        <dbReference type="Proteomes" id="UP000887574"/>
    </source>
</evidence>
<feature type="compositionally biased region" description="Polar residues" evidence="1">
    <location>
        <begin position="1"/>
        <end position="11"/>
    </location>
</feature>
<protein>
    <submittedName>
        <fullName evidence="3">Prolactin receptor</fullName>
    </submittedName>
</protein>
<organism evidence="2 3">
    <name type="scientific">Ditylenchus dipsaci</name>
    <dbReference type="NCBI Taxonomy" id="166011"/>
    <lineage>
        <taxon>Eukaryota</taxon>
        <taxon>Metazoa</taxon>
        <taxon>Ecdysozoa</taxon>
        <taxon>Nematoda</taxon>
        <taxon>Chromadorea</taxon>
        <taxon>Rhabditida</taxon>
        <taxon>Tylenchina</taxon>
        <taxon>Tylenchomorpha</taxon>
        <taxon>Sphaerularioidea</taxon>
        <taxon>Anguinidae</taxon>
        <taxon>Anguininae</taxon>
        <taxon>Ditylenchus</taxon>
    </lineage>
</organism>
<accession>A0A915EF55</accession>
<evidence type="ECO:0000256" key="1">
    <source>
        <dbReference type="SAM" id="MobiDB-lite"/>
    </source>
</evidence>
<name>A0A915EF55_9BILA</name>